<dbReference type="AlphaFoldDB" id="A0A3E0GYM0"/>
<organism evidence="1 2">
    <name type="scientific">Kutzneria buriramensis</name>
    <dbReference type="NCBI Taxonomy" id="1045776"/>
    <lineage>
        <taxon>Bacteria</taxon>
        <taxon>Bacillati</taxon>
        <taxon>Actinomycetota</taxon>
        <taxon>Actinomycetes</taxon>
        <taxon>Pseudonocardiales</taxon>
        <taxon>Pseudonocardiaceae</taxon>
        <taxon>Kutzneria</taxon>
    </lineage>
</organism>
<accession>A0A3E0GYM0</accession>
<proteinExistence type="predicted"/>
<name>A0A3E0GYM0_9PSEU</name>
<comment type="caution">
    <text evidence="1">The sequence shown here is derived from an EMBL/GenBank/DDBJ whole genome shotgun (WGS) entry which is preliminary data.</text>
</comment>
<dbReference type="Proteomes" id="UP000256269">
    <property type="component" value="Unassembled WGS sequence"/>
</dbReference>
<reference evidence="1 2" key="1">
    <citation type="submission" date="2018-08" db="EMBL/GenBank/DDBJ databases">
        <title>Genomic Encyclopedia of Archaeal and Bacterial Type Strains, Phase II (KMG-II): from individual species to whole genera.</title>
        <authorList>
            <person name="Goeker M."/>
        </authorList>
    </citation>
    <scope>NUCLEOTIDE SEQUENCE [LARGE SCALE GENOMIC DNA]</scope>
    <source>
        <strain evidence="1 2">DSM 45791</strain>
    </source>
</reference>
<gene>
    <name evidence="1" type="ORF">BCF44_12132</name>
</gene>
<keyword evidence="2" id="KW-1185">Reference proteome</keyword>
<sequence>MPKRLFFTIYPFVRGGALRAAPDGSTATGVFGVAPRPSVQAVANNR</sequence>
<protein>
    <submittedName>
        <fullName evidence="1">Uncharacterized protein</fullName>
    </submittedName>
</protein>
<dbReference type="EMBL" id="QUNO01000021">
    <property type="protein sequence ID" value="REH32486.1"/>
    <property type="molecule type" value="Genomic_DNA"/>
</dbReference>
<evidence type="ECO:0000313" key="1">
    <source>
        <dbReference type="EMBL" id="REH32486.1"/>
    </source>
</evidence>
<evidence type="ECO:0000313" key="2">
    <source>
        <dbReference type="Proteomes" id="UP000256269"/>
    </source>
</evidence>